<keyword evidence="11" id="KW-0325">Glycoprotein</keyword>
<evidence type="ECO:0000256" key="6">
    <source>
        <dbReference type="ARBA" id="ARBA00022729"/>
    </source>
</evidence>
<feature type="domain" description="Leucine-rich repeat-containing N-terminal plant-type" evidence="14">
    <location>
        <begin position="38"/>
        <end position="87"/>
    </location>
</feature>
<keyword evidence="8 12" id="KW-1133">Transmembrane helix</keyword>
<keyword evidence="9 12" id="KW-0472">Membrane</keyword>
<evidence type="ECO:0000256" key="10">
    <source>
        <dbReference type="ARBA" id="ARBA00023170"/>
    </source>
</evidence>
<dbReference type="InParanoid" id="A0A7N2M8X0"/>
<evidence type="ECO:0000256" key="11">
    <source>
        <dbReference type="ARBA" id="ARBA00023180"/>
    </source>
</evidence>
<reference evidence="15 16" key="1">
    <citation type="journal article" date="2016" name="G3 (Bethesda)">
        <title>First Draft Assembly and Annotation of the Genome of a California Endemic Oak Quercus lobata Nee (Fagaceae).</title>
        <authorList>
            <person name="Sork V.L."/>
            <person name="Fitz-Gibbon S.T."/>
            <person name="Puiu D."/>
            <person name="Crepeau M."/>
            <person name="Gugger P.F."/>
            <person name="Sherman R."/>
            <person name="Stevens K."/>
            <person name="Langley C.H."/>
            <person name="Pellegrini M."/>
            <person name="Salzberg S.L."/>
        </authorList>
    </citation>
    <scope>NUCLEOTIDE SEQUENCE [LARGE SCALE GENOMIC DNA]</scope>
    <source>
        <strain evidence="15 16">cv. SW786</strain>
    </source>
</reference>
<dbReference type="Pfam" id="PF08263">
    <property type="entry name" value="LRRNT_2"/>
    <property type="match status" value="1"/>
</dbReference>
<keyword evidence="4" id="KW-0433">Leucine-rich repeat</keyword>
<dbReference type="Pfam" id="PF12799">
    <property type="entry name" value="LRR_4"/>
    <property type="match status" value="1"/>
</dbReference>
<dbReference type="FunFam" id="3.80.10.10:FF:000213">
    <property type="entry name" value="Tyrosine-sulfated glycopeptide receptor 1"/>
    <property type="match status" value="1"/>
</dbReference>
<evidence type="ECO:0000256" key="7">
    <source>
        <dbReference type="ARBA" id="ARBA00022737"/>
    </source>
</evidence>
<evidence type="ECO:0000256" key="3">
    <source>
        <dbReference type="ARBA" id="ARBA00022475"/>
    </source>
</evidence>
<dbReference type="Pfam" id="PF13855">
    <property type="entry name" value="LRR_8"/>
    <property type="match status" value="2"/>
</dbReference>
<dbReference type="PANTHER" id="PTHR48061:SF46">
    <property type="entry name" value="LEUCINE-RICH REPEAT-CONTAINING N-TERMINAL PLANT-TYPE DOMAIN-CONTAINING PROTEIN"/>
    <property type="match status" value="1"/>
</dbReference>
<evidence type="ECO:0000256" key="2">
    <source>
        <dbReference type="ARBA" id="ARBA00009592"/>
    </source>
</evidence>
<dbReference type="SUPFAM" id="SSF52058">
    <property type="entry name" value="L domain-like"/>
    <property type="match status" value="2"/>
</dbReference>
<sequence>MGCLIICLSQLFFLVFLWHSQPTSSSSFSSSSTLSCSQEQSSALLKFKQLHSYPTSSSSKYSDDCDQKKESWKEGRDCCSWDGVTCDTMGRDVIGLDLSCSELQGTIHSNSSLFLLPNLQQLNLAFNCFSSPISSGFGQFAKLEKLDLSSSQFSGQVPHELSKLSKLSSLDHSGNKQVSLNTSVMRRLVQNLTKLRELRLDGVQMSLVLLDSLMNLSSSLTVLSLNGCGLHGNLLYNIFRLPNLRELSLICNPELRGAFPTTNWSNPLMFLDVSTTGFSGPLSNSIDNLKFLNHLGLSQCNFNGLIPASFGNLTQITELDLSGNNFVGELPSSLSNLKNLSFLNLRCNKLSGSIPESFGNLTKVTYCYLSSNSFIGHIPSSLSNLKDLTFLDLGGNNFEGENLENLDLHANFLQGTFPVPPSSVVFFSISNNKLTGEIPSSICNLTLQILDISFNNLTGMIPRCLGYLSDFLLVMDFRTNRFHGTIPEMFAKCKSLRTLVFNHNQLEGSLPQSLVNCKKLEVLDFGNNKITDSFPYWLEALPKLQVLVLRCNRFYGQIEDFKTNSSFAMLRIIDLSQNNFMGHLTSNFFEGLKAIKTVNENEVSLKYIGEDYYQDSVMVVWKGHERMLERILTIFTTIDLSCNKFHGKIPKVLGKLQFLRELNLSHNSLTGYIPSSLGNLLLLESLDLSSNMLNGSIPMQLTSLTFLAVLNLSQNKLIGPIPQGLQFNTFQNNSYIGNKGLCGFPLSKKCRIVEPPSSEEDNDLKFTSGFGWKAVMMGYGCGFVYGIAMGYLVSKSRKPQWLVSLVGISCFQV</sequence>
<evidence type="ECO:0000256" key="13">
    <source>
        <dbReference type="SAM" id="SignalP"/>
    </source>
</evidence>
<evidence type="ECO:0000256" key="5">
    <source>
        <dbReference type="ARBA" id="ARBA00022692"/>
    </source>
</evidence>
<keyword evidence="6 13" id="KW-0732">Signal</keyword>
<evidence type="ECO:0000256" key="9">
    <source>
        <dbReference type="ARBA" id="ARBA00023136"/>
    </source>
</evidence>
<dbReference type="SMART" id="SM00369">
    <property type="entry name" value="LRR_TYP"/>
    <property type="match status" value="7"/>
</dbReference>
<comment type="subcellular location">
    <subcellularLocation>
        <location evidence="1">Cell membrane</location>
        <topology evidence="1">Single-pass type I membrane protein</topology>
    </subcellularLocation>
</comment>
<dbReference type="PRINTS" id="PR00019">
    <property type="entry name" value="LEURICHRPT"/>
</dbReference>
<evidence type="ECO:0000313" key="16">
    <source>
        <dbReference type="Proteomes" id="UP000594261"/>
    </source>
</evidence>
<dbReference type="GO" id="GO:0005886">
    <property type="term" value="C:plasma membrane"/>
    <property type="evidence" value="ECO:0007669"/>
    <property type="project" value="UniProtKB-SubCell"/>
</dbReference>
<keyword evidence="10" id="KW-0675">Receptor</keyword>
<keyword evidence="3" id="KW-1003">Cell membrane</keyword>
<dbReference type="FunFam" id="3.80.10.10:FF:000095">
    <property type="entry name" value="LRR receptor-like serine/threonine-protein kinase GSO1"/>
    <property type="match status" value="1"/>
</dbReference>
<dbReference type="PANTHER" id="PTHR48061">
    <property type="entry name" value="LEUCINE-RICH REPEAT RECEPTOR PROTEIN KINASE EMS1-LIKE-RELATED"/>
    <property type="match status" value="1"/>
</dbReference>
<dbReference type="InterPro" id="IPR025875">
    <property type="entry name" value="Leu-rich_rpt_4"/>
</dbReference>
<keyword evidence="7" id="KW-0677">Repeat</keyword>
<evidence type="ECO:0000256" key="4">
    <source>
        <dbReference type="ARBA" id="ARBA00022614"/>
    </source>
</evidence>
<evidence type="ECO:0000256" key="1">
    <source>
        <dbReference type="ARBA" id="ARBA00004251"/>
    </source>
</evidence>
<feature type="chain" id="PRO_5029768506" description="Leucine-rich repeat-containing N-terminal plant-type domain-containing protein" evidence="13">
    <location>
        <begin position="26"/>
        <end position="813"/>
    </location>
</feature>
<dbReference type="Gramene" id="QL08p006406:mrna">
    <property type="protein sequence ID" value="QL08p006406:mrna"/>
    <property type="gene ID" value="QL08p006406"/>
</dbReference>
<dbReference type="Gene3D" id="3.80.10.10">
    <property type="entry name" value="Ribonuclease Inhibitor"/>
    <property type="match status" value="4"/>
</dbReference>
<reference evidence="15" key="2">
    <citation type="submission" date="2021-01" db="UniProtKB">
        <authorList>
            <consortium name="EnsemblPlants"/>
        </authorList>
    </citation>
    <scope>IDENTIFICATION</scope>
</reference>
<dbReference type="Pfam" id="PF00560">
    <property type="entry name" value="LRR_1"/>
    <property type="match status" value="5"/>
</dbReference>
<evidence type="ECO:0000259" key="14">
    <source>
        <dbReference type="Pfam" id="PF08263"/>
    </source>
</evidence>
<keyword evidence="5 12" id="KW-0812">Transmembrane</keyword>
<dbReference type="AlphaFoldDB" id="A0A7N2M8X0"/>
<evidence type="ECO:0000256" key="12">
    <source>
        <dbReference type="SAM" id="Phobius"/>
    </source>
</evidence>
<evidence type="ECO:0000256" key="8">
    <source>
        <dbReference type="ARBA" id="ARBA00022989"/>
    </source>
</evidence>
<organism evidence="15 16">
    <name type="scientific">Quercus lobata</name>
    <name type="common">Valley oak</name>
    <dbReference type="NCBI Taxonomy" id="97700"/>
    <lineage>
        <taxon>Eukaryota</taxon>
        <taxon>Viridiplantae</taxon>
        <taxon>Streptophyta</taxon>
        <taxon>Embryophyta</taxon>
        <taxon>Tracheophyta</taxon>
        <taxon>Spermatophyta</taxon>
        <taxon>Magnoliopsida</taxon>
        <taxon>eudicotyledons</taxon>
        <taxon>Gunneridae</taxon>
        <taxon>Pentapetalae</taxon>
        <taxon>rosids</taxon>
        <taxon>fabids</taxon>
        <taxon>Fagales</taxon>
        <taxon>Fagaceae</taxon>
        <taxon>Quercus</taxon>
    </lineage>
</organism>
<dbReference type="InterPro" id="IPR001611">
    <property type="entry name" value="Leu-rich_rpt"/>
</dbReference>
<dbReference type="InterPro" id="IPR046956">
    <property type="entry name" value="RLP23-like"/>
</dbReference>
<accession>A0A7N2M8X0</accession>
<dbReference type="SUPFAM" id="SSF52047">
    <property type="entry name" value="RNI-like"/>
    <property type="match status" value="1"/>
</dbReference>
<dbReference type="InterPro" id="IPR032675">
    <property type="entry name" value="LRR_dom_sf"/>
</dbReference>
<comment type="similarity">
    <text evidence="2">Belongs to the RLP family.</text>
</comment>
<evidence type="ECO:0000313" key="15">
    <source>
        <dbReference type="EnsemblPlants" id="QL08p006406:mrna"/>
    </source>
</evidence>
<dbReference type="InterPro" id="IPR003591">
    <property type="entry name" value="Leu-rich_rpt_typical-subtyp"/>
</dbReference>
<feature type="signal peptide" evidence="13">
    <location>
        <begin position="1"/>
        <end position="25"/>
    </location>
</feature>
<proteinExistence type="inferred from homology"/>
<protein>
    <recommendedName>
        <fullName evidence="14">Leucine-rich repeat-containing N-terminal plant-type domain-containing protein</fullName>
    </recommendedName>
</protein>
<dbReference type="InterPro" id="IPR013210">
    <property type="entry name" value="LRR_N_plant-typ"/>
</dbReference>
<dbReference type="OMA" id="HCFLEGN"/>
<name>A0A7N2M8X0_QUELO</name>
<feature type="transmembrane region" description="Helical" evidence="12">
    <location>
        <begin position="770"/>
        <end position="793"/>
    </location>
</feature>
<dbReference type="Proteomes" id="UP000594261">
    <property type="component" value="Chromosome 8"/>
</dbReference>
<keyword evidence="16" id="KW-1185">Reference proteome</keyword>
<dbReference type="EMBL" id="LRBV02000008">
    <property type="status" value="NOT_ANNOTATED_CDS"/>
    <property type="molecule type" value="Genomic_DNA"/>
</dbReference>
<dbReference type="EnsemblPlants" id="QL08p006406:mrna">
    <property type="protein sequence ID" value="QL08p006406:mrna"/>
    <property type="gene ID" value="QL08p006406"/>
</dbReference>